<name>A0A4Q9HX93_STRKA</name>
<dbReference type="EMBL" id="SIXH01000063">
    <property type="protein sequence ID" value="TBO59822.1"/>
    <property type="molecule type" value="Genomic_DNA"/>
</dbReference>
<feature type="compositionally biased region" description="Polar residues" evidence="1">
    <location>
        <begin position="51"/>
        <end position="61"/>
    </location>
</feature>
<feature type="region of interest" description="Disordered" evidence="1">
    <location>
        <begin position="39"/>
        <end position="61"/>
    </location>
</feature>
<proteinExistence type="predicted"/>
<protein>
    <submittedName>
        <fullName evidence="2">Uncharacterized protein</fullName>
    </submittedName>
</protein>
<dbReference type="Proteomes" id="UP000292452">
    <property type="component" value="Unassembled WGS sequence"/>
</dbReference>
<organism evidence="2 3">
    <name type="scientific">Streptomyces kasugaensis</name>
    <dbReference type="NCBI Taxonomy" id="1946"/>
    <lineage>
        <taxon>Bacteria</taxon>
        <taxon>Bacillati</taxon>
        <taxon>Actinomycetota</taxon>
        <taxon>Actinomycetes</taxon>
        <taxon>Kitasatosporales</taxon>
        <taxon>Streptomycetaceae</taxon>
        <taxon>Streptomyces</taxon>
    </lineage>
</organism>
<dbReference type="AlphaFoldDB" id="A0A4Q9HX93"/>
<evidence type="ECO:0000313" key="3">
    <source>
        <dbReference type="Proteomes" id="UP000292452"/>
    </source>
</evidence>
<evidence type="ECO:0000256" key="1">
    <source>
        <dbReference type="SAM" id="MobiDB-lite"/>
    </source>
</evidence>
<accession>A0A4Q9HX93</accession>
<keyword evidence="3" id="KW-1185">Reference proteome</keyword>
<evidence type="ECO:0000313" key="2">
    <source>
        <dbReference type="EMBL" id="TBO59822.1"/>
    </source>
</evidence>
<reference evidence="2 3" key="1">
    <citation type="submission" date="2019-02" db="EMBL/GenBank/DDBJ databases">
        <title>Draft Genome Sequence of Streptomyces sp. AM-2504, identified by 16S rRNA comparative analysis as a Streptomyces Kasugaensis strain.</title>
        <authorList>
            <person name="Napolioni V."/>
            <person name="Giuliodori A.M."/>
            <person name="Spurio R."/>
            <person name="Fabbretti A."/>
        </authorList>
    </citation>
    <scope>NUCLEOTIDE SEQUENCE [LARGE SCALE GENOMIC DNA]</scope>
    <source>
        <strain evidence="2 3">AM-2504</strain>
    </source>
</reference>
<sequence>MSVWTTTGEAPSGRYFHCTGGLIVREPGVPTMVRVIERESSCGCRRKPSDSETGATSHSQR</sequence>
<gene>
    <name evidence="2" type="ORF">EYS09_09945</name>
</gene>
<comment type="caution">
    <text evidence="2">The sequence shown here is derived from an EMBL/GenBank/DDBJ whole genome shotgun (WGS) entry which is preliminary data.</text>
</comment>